<organism evidence="1 2">
    <name type="scientific">Thermus thermamylovorans</name>
    <dbReference type="NCBI Taxonomy" id="2509362"/>
    <lineage>
        <taxon>Bacteria</taxon>
        <taxon>Thermotogati</taxon>
        <taxon>Deinococcota</taxon>
        <taxon>Deinococci</taxon>
        <taxon>Thermales</taxon>
        <taxon>Thermaceae</taxon>
        <taxon>Thermus</taxon>
    </lineage>
</organism>
<evidence type="ECO:0000313" key="2">
    <source>
        <dbReference type="Proteomes" id="UP000292858"/>
    </source>
</evidence>
<reference evidence="1 2" key="1">
    <citation type="submission" date="2019-02" db="EMBL/GenBank/DDBJ databases">
        <title>Thermus sp. a novel from hot spring.</title>
        <authorList>
            <person name="Zhao Z."/>
        </authorList>
    </citation>
    <scope>NUCLEOTIDE SEQUENCE [LARGE SCALE GENOMIC DNA]</scope>
    <source>
        <strain evidence="1 2">CFH 72773T</strain>
    </source>
</reference>
<dbReference type="EMBL" id="SIJL01000006">
    <property type="protein sequence ID" value="TBH20640.1"/>
    <property type="molecule type" value="Genomic_DNA"/>
</dbReference>
<proteinExistence type="predicted"/>
<accession>A0A4Q9B3Y8</accession>
<evidence type="ECO:0008006" key="3">
    <source>
        <dbReference type="Google" id="ProtNLM"/>
    </source>
</evidence>
<gene>
    <name evidence="1" type="ORF">ETP66_06115</name>
</gene>
<dbReference type="RefSeq" id="WP_130841583.1">
    <property type="nucleotide sequence ID" value="NZ_SIJL01000006.1"/>
</dbReference>
<protein>
    <recommendedName>
        <fullName evidence="3">Ribbon-helix-helix protein, CopG family</fullName>
    </recommendedName>
</protein>
<evidence type="ECO:0000313" key="1">
    <source>
        <dbReference type="EMBL" id="TBH20640.1"/>
    </source>
</evidence>
<dbReference type="Proteomes" id="UP000292858">
    <property type="component" value="Unassembled WGS sequence"/>
</dbReference>
<comment type="caution">
    <text evidence="1">The sequence shown here is derived from an EMBL/GenBank/DDBJ whole genome shotgun (WGS) entry which is preliminary data.</text>
</comment>
<dbReference type="GO" id="GO:0006355">
    <property type="term" value="P:regulation of DNA-templated transcription"/>
    <property type="evidence" value="ECO:0007669"/>
    <property type="project" value="InterPro"/>
</dbReference>
<sequence length="72" mass="8373">MPQVHTYLRREVYEALKRQAEARGMSLSAYLRELLERHALPHREEFYALAGSWEGELARPPQGEPEVREGLP</sequence>
<name>A0A4Q9B3Y8_9DEIN</name>
<keyword evidence="2" id="KW-1185">Reference proteome</keyword>
<dbReference type="AlphaFoldDB" id="A0A4Q9B3Y8"/>
<dbReference type="SUPFAM" id="SSF47598">
    <property type="entry name" value="Ribbon-helix-helix"/>
    <property type="match status" value="1"/>
</dbReference>
<dbReference type="InterPro" id="IPR010985">
    <property type="entry name" value="Ribbon_hlx_hlx"/>
</dbReference>
<dbReference type="OrthoDB" id="26670at2"/>